<dbReference type="EMBL" id="JAWDGP010000724">
    <property type="protein sequence ID" value="KAK3798101.1"/>
    <property type="molecule type" value="Genomic_DNA"/>
</dbReference>
<keyword evidence="1" id="KW-0677">Repeat</keyword>
<dbReference type="Proteomes" id="UP001283361">
    <property type="component" value="Unassembled WGS sequence"/>
</dbReference>
<protein>
    <recommendedName>
        <fullName evidence="7">Ankyrin repeat protein</fullName>
    </recommendedName>
</protein>
<evidence type="ECO:0000256" key="3">
    <source>
        <dbReference type="PROSITE-ProRule" id="PRU00023"/>
    </source>
</evidence>
<evidence type="ECO:0000256" key="1">
    <source>
        <dbReference type="ARBA" id="ARBA00022737"/>
    </source>
</evidence>
<feature type="region of interest" description="Disordered" evidence="4">
    <location>
        <begin position="1"/>
        <end position="30"/>
    </location>
</feature>
<dbReference type="Pfam" id="PF12796">
    <property type="entry name" value="Ank_2"/>
    <property type="match status" value="3"/>
</dbReference>
<dbReference type="PANTHER" id="PTHR24198:SF165">
    <property type="entry name" value="ANKYRIN REPEAT-CONTAINING PROTEIN-RELATED"/>
    <property type="match status" value="1"/>
</dbReference>
<evidence type="ECO:0008006" key="7">
    <source>
        <dbReference type="Google" id="ProtNLM"/>
    </source>
</evidence>
<name>A0AAE1B377_9GAST</name>
<evidence type="ECO:0000313" key="5">
    <source>
        <dbReference type="EMBL" id="KAK3798101.1"/>
    </source>
</evidence>
<feature type="repeat" description="ANK" evidence="3">
    <location>
        <begin position="188"/>
        <end position="216"/>
    </location>
</feature>
<dbReference type="InterPro" id="IPR036770">
    <property type="entry name" value="Ankyrin_rpt-contain_sf"/>
</dbReference>
<dbReference type="PANTHER" id="PTHR24198">
    <property type="entry name" value="ANKYRIN REPEAT AND PROTEIN KINASE DOMAIN-CONTAINING PROTEIN"/>
    <property type="match status" value="1"/>
</dbReference>
<dbReference type="AlphaFoldDB" id="A0AAE1B377"/>
<dbReference type="PROSITE" id="PS50088">
    <property type="entry name" value="ANK_REPEAT"/>
    <property type="match status" value="4"/>
</dbReference>
<organism evidence="5 6">
    <name type="scientific">Elysia crispata</name>
    <name type="common">lettuce slug</name>
    <dbReference type="NCBI Taxonomy" id="231223"/>
    <lineage>
        <taxon>Eukaryota</taxon>
        <taxon>Metazoa</taxon>
        <taxon>Spiralia</taxon>
        <taxon>Lophotrochozoa</taxon>
        <taxon>Mollusca</taxon>
        <taxon>Gastropoda</taxon>
        <taxon>Heterobranchia</taxon>
        <taxon>Euthyneura</taxon>
        <taxon>Panpulmonata</taxon>
        <taxon>Sacoglossa</taxon>
        <taxon>Placobranchoidea</taxon>
        <taxon>Plakobranchidae</taxon>
        <taxon>Elysia</taxon>
    </lineage>
</organism>
<reference evidence="5" key="1">
    <citation type="journal article" date="2023" name="G3 (Bethesda)">
        <title>A reference genome for the long-term kleptoplast-retaining sea slug Elysia crispata morphotype clarki.</title>
        <authorList>
            <person name="Eastman K.E."/>
            <person name="Pendleton A.L."/>
            <person name="Shaikh M.A."/>
            <person name="Suttiyut T."/>
            <person name="Ogas R."/>
            <person name="Tomko P."/>
            <person name="Gavelis G."/>
            <person name="Widhalm J.R."/>
            <person name="Wisecaver J.H."/>
        </authorList>
    </citation>
    <scope>NUCLEOTIDE SEQUENCE</scope>
    <source>
        <strain evidence="5">ECLA1</strain>
    </source>
</reference>
<evidence type="ECO:0000256" key="4">
    <source>
        <dbReference type="SAM" id="MobiDB-lite"/>
    </source>
</evidence>
<sequence>MEDEEDNMYGSKTIGDLQDTSTFSTRANNIDENSPTITSVSFEGTYDESNLLDNFYTAVKQGNLSLTKHFLNAILDQNKLSESFHRNVRKKEKSQTENENGQCNFLSELNVEKVFHIAAHKKHVPILQFLLKSLPFNNITTGSMLLEQALQLQNALLVKLVLDRGVSANEKVNGSYIRWGSFVMYTFPLHVATIAGDEEIVHMLICYGAQLDMCDTDGNTALMLACAGSNINVLQLLLKAGADINLTDFNDRSALVIAAALNKTDMISLIADHGGQISERMILRACEISSVSVFALKLLLRTLPNKGLYVDWYRLLDAATPFRKPEIVHELLNHMPASLKVPGKRAQDILINALRNKHHGEQITFTLLRENFIKVNIKNSEGEYPLHIAVQYCTFTLCSALASTFNADVNAKDKSGRTPLMMCLYRRRLEKDSTLTAASIMRHLIQQGADINAQDYEGRTSLHHAVMHDNQNAAAILIKAGAHVSICDEQGRSPLDIHWEDTFLCHSPIKNLGFLSGLNSNYFVKISLEKRMQIVTVLLEAGHFETFCVDTLYKRLICWKQ</sequence>
<evidence type="ECO:0000256" key="2">
    <source>
        <dbReference type="ARBA" id="ARBA00023043"/>
    </source>
</evidence>
<dbReference type="Gene3D" id="1.25.40.20">
    <property type="entry name" value="Ankyrin repeat-containing domain"/>
    <property type="match status" value="3"/>
</dbReference>
<evidence type="ECO:0000313" key="6">
    <source>
        <dbReference type="Proteomes" id="UP001283361"/>
    </source>
</evidence>
<gene>
    <name evidence="5" type="ORF">RRG08_034655</name>
</gene>
<feature type="compositionally biased region" description="Polar residues" evidence="4">
    <location>
        <begin position="18"/>
        <end position="30"/>
    </location>
</feature>
<dbReference type="SUPFAM" id="SSF48403">
    <property type="entry name" value="Ankyrin repeat"/>
    <property type="match status" value="1"/>
</dbReference>
<feature type="repeat" description="ANK" evidence="3">
    <location>
        <begin position="217"/>
        <end position="249"/>
    </location>
</feature>
<keyword evidence="6" id="KW-1185">Reference proteome</keyword>
<keyword evidence="2 3" id="KW-0040">ANK repeat</keyword>
<proteinExistence type="predicted"/>
<dbReference type="SMART" id="SM00248">
    <property type="entry name" value="ANK"/>
    <property type="match status" value="8"/>
</dbReference>
<feature type="repeat" description="ANK" evidence="3">
    <location>
        <begin position="457"/>
        <end position="489"/>
    </location>
</feature>
<accession>A0AAE1B377</accession>
<dbReference type="PROSITE" id="PS50297">
    <property type="entry name" value="ANK_REP_REGION"/>
    <property type="match status" value="4"/>
</dbReference>
<feature type="repeat" description="ANK" evidence="3">
    <location>
        <begin position="415"/>
        <end position="456"/>
    </location>
</feature>
<comment type="caution">
    <text evidence="5">The sequence shown here is derived from an EMBL/GenBank/DDBJ whole genome shotgun (WGS) entry which is preliminary data.</text>
</comment>
<dbReference type="InterPro" id="IPR002110">
    <property type="entry name" value="Ankyrin_rpt"/>
</dbReference>